<protein>
    <submittedName>
        <fullName evidence="2">Uncharacterized protein</fullName>
    </submittedName>
</protein>
<evidence type="ECO:0000313" key="2">
    <source>
        <dbReference type="EMBL" id="CAG9796796.1"/>
    </source>
</evidence>
<keyword evidence="3" id="KW-1185">Reference proteome</keyword>
<evidence type="ECO:0000313" key="3">
    <source>
        <dbReference type="Proteomes" id="UP001153714"/>
    </source>
</evidence>
<organism evidence="2 3">
    <name type="scientific">Diatraea saccharalis</name>
    <name type="common">sugarcane borer</name>
    <dbReference type="NCBI Taxonomy" id="40085"/>
    <lineage>
        <taxon>Eukaryota</taxon>
        <taxon>Metazoa</taxon>
        <taxon>Ecdysozoa</taxon>
        <taxon>Arthropoda</taxon>
        <taxon>Hexapoda</taxon>
        <taxon>Insecta</taxon>
        <taxon>Pterygota</taxon>
        <taxon>Neoptera</taxon>
        <taxon>Endopterygota</taxon>
        <taxon>Lepidoptera</taxon>
        <taxon>Glossata</taxon>
        <taxon>Ditrysia</taxon>
        <taxon>Pyraloidea</taxon>
        <taxon>Crambidae</taxon>
        <taxon>Crambinae</taxon>
        <taxon>Diatraea</taxon>
    </lineage>
</organism>
<name>A0A9N9RHF1_9NEOP</name>
<dbReference type="EMBL" id="OU893340">
    <property type="protein sequence ID" value="CAG9796796.1"/>
    <property type="molecule type" value="Genomic_DNA"/>
</dbReference>
<proteinExistence type="predicted"/>
<feature type="chain" id="PRO_5040505350" evidence="1">
    <location>
        <begin position="20"/>
        <end position="218"/>
    </location>
</feature>
<gene>
    <name evidence="2" type="ORF">DIATSA_LOCUS13956</name>
</gene>
<dbReference type="Proteomes" id="UP001153714">
    <property type="component" value="Chromosome 9"/>
</dbReference>
<reference evidence="2" key="2">
    <citation type="submission" date="2022-10" db="EMBL/GenBank/DDBJ databases">
        <authorList>
            <consortium name="ENA_rothamsted_submissions"/>
            <consortium name="culmorum"/>
            <person name="King R."/>
        </authorList>
    </citation>
    <scope>NUCLEOTIDE SEQUENCE</scope>
</reference>
<reference evidence="2" key="1">
    <citation type="submission" date="2021-12" db="EMBL/GenBank/DDBJ databases">
        <authorList>
            <person name="King R."/>
        </authorList>
    </citation>
    <scope>NUCLEOTIDE SEQUENCE</scope>
</reference>
<feature type="signal peptide" evidence="1">
    <location>
        <begin position="1"/>
        <end position="19"/>
    </location>
</feature>
<keyword evidence="1" id="KW-0732">Signal</keyword>
<accession>A0A9N9RHF1</accession>
<sequence>MKSFILLCVVGLQLGWSHGEPDGVGAFAYQDTDGNRYGGTYNLDDGRFNQNFAGFGPPFMQTFNNIDNFFPEYFSNLENLLRETFKTNLQNQRLAFTAAKKAYDLTSNQAGYIPNFPTRYDDFGGFGAFPGFAGMNQAFASAMAGPGFTQQIAAIDPNKFQDNVKVMNRFADTDGGYYGVSASSYATSSDVDGKVTSHRGAETVVNNNGKITKYKVAN</sequence>
<dbReference type="AlphaFoldDB" id="A0A9N9RHF1"/>
<evidence type="ECO:0000256" key="1">
    <source>
        <dbReference type="SAM" id="SignalP"/>
    </source>
</evidence>
<dbReference type="OrthoDB" id="8197468at2759"/>